<name>A0A081CB45_VECG1</name>
<accession>A0A081CB45</accession>
<reference evidence="1" key="1">
    <citation type="journal article" date="2015" name="PeerJ">
        <title>First genomic representation of candidate bacterial phylum KSB3 points to enhanced environmental sensing as a trigger of wastewater bulking.</title>
        <authorList>
            <person name="Sekiguchi Y."/>
            <person name="Ohashi A."/>
            <person name="Parks D.H."/>
            <person name="Yamauchi T."/>
            <person name="Tyson G.W."/>
            <person name="Hugenholtz P."/>
        </authorList>
    </citation>
    <scope>NUCLEOTIDE SEQUENCE [LARGE SCALE GENOMIC DNA]</scope>
</reference>
<organism evidence="1">
    <name type="scientific">Vecturithrix granuli</name>
    <dbReference type="NCBI Taxonomy" id="1499967"/>
    <lineage>
        <taxon>Bacteria</taxon>
        <taxon>Candidatus Moduliflexota</taxon>
        <taxon>Candidatus Vecturitrichia</taxon>
        <taxon>Candidatus Vecturitrichales</taxon>
        <taxon>Candidatus Vecturitrichaceae</taxon>
        <taxon>Candidatus Vecturithrix</taxon>
    </lineage>
</organism>
<sequence>MSEVTLTQVEHDGVLYPADTPVEKIKGLSGEQAEKLREVKAIGEPSIPESVKSELEAARAEVEKLKALLAEANQTEPKK</sequence>
<dbReference type="Proteomes" id="UP000030661">
    <property type="component" value="Unassembled WGS sequence"/>
</dbReference>
<evidence type="ECO:0000313" key="2">
    <source>
        <dbReference type="Proteomes" id="UP000030661"/>
    </source>
</evidence>
<dbReference type="STRING" id="1499967.U27_02633"/>
<dbReference type="AlphaFoldDB" id="A0A081CB45"/>
<gene>
    <name evidence="1" type="ORF">U27_02633</name>
</gene>
<evidence type="ECO:0000313" key="1">
    <source>
        <dbReference type="EMBL" id="GAK61800.1"/>
    </source>
</evidence>
<protein>
    <submittedName>
        <fullName evidence="1">Uncharacterized protein</fullName>
    </submittedName>
</protein>
<keyword evidence="2" id="KW-1185">Reference proteome</keyword>
<dbReference type="HOGENOM" id="CLU_2598884_0_0_0"/>
<dbReference type="EMBL" id="DF820483">
    <property type="protein sequence ID" value="GAK61800.1"/>
    <property type="molecule type" value="Genomic_DNA"/>
</dbReference>
<proteinExistence type="predicted"/>